<proteinExistence type="inferred from homology"/>
<keyword evidence="9" id="KW-0238">DNA-binding</keyword>
<keyword evidence="7" id="KW-0378">Hydrolase</keyword>
<evidence type="ECO:0000256" key="1">
    <source>
        <dbReference type="ARBA" id="ARBA00009518"/>
    </source>
</evidence>
<evidence type="ECO:0000256" key="6">
    <source>
        <dbReference type="ARBA" id="ARBA00022763"/>
    </source>
</evidence>
<dbReference type="NCBIfam" id="TIGR00228">
    <property type="entry name" value="ruvC"/>
    <property type="match status" value="1"/>
</dbReference>
<keyword evidence="3" id="KW-0540">Nuclease</keyword>
<keyword evidence="4" id="KW-0479">Metal-binding</keyword>
<dbReference type="CDD" id="cd16962">
    <property type="entry name" value="RuvC"/>
    <property type="match status" value="1"/>
</dbReference>
<keyword evidence="2" id="KW-0963">Cytoplasm</keyword>
<keyword evidence="5" id="KW-0255">Endonuclease</keyword>
<dbReference type="InterPro" id="IPR012337">
    <property type="entry name" value="RNaseH-like_sf"/>
</dbReference>
<comment type="similarity">
    <text evidence="1">Belongs to the RuvC family.</text>
</comment>
<keyword evidence="8" id="KW-0460">Magnesium</keyword>
<dbReference type="InterPro" id="IPR036397">
    <property type="entry name" value="RNaseH_sf"/>
</dbReference>
<evidence type="ECO:0000256" key="7">
    <source>
        <dbReference type="ARBA" id="ARBA00022801"/>
    </source>
</evidence>
<dbReference type="AlphaFoldDB" id="A0A381NL18"/>
<dbReference type="FunFam" id="3.30.420.10:FF:000002">
    <property type="entry name" value="Crossover junction endodeoxyribonuclease RuvC"/>
    <property type="match status" value="1"/>
</dbReference>
<dbReference type="EMBL" id="UINC01000436">
    <property type="protein sequence ID" value="SUZ55265.1"/>
    <property type="molecule type" value="Genomic_DNA"/>
</dbReference>
<evidence type="ECO:0000256" key="3">
    <source>
        <dbReference type="ARBA" id="ARBA00022722"/>
    </source>
</evidence>
<dbReference type="PANTHER" id="PTHR30194">
    <property type="entry name" value="CROSSOVER JUNCTION ENDODEOXYRIBONUCLEASE RUVC"/>
    <property type="match status" value="1"/>
</dbReference>
<dbReference type="Gene3D" id="3.30.420.10">
    <property type="entry name" value="Ribonuclease H-like superfamily/Ribonuclease H"/>
    <property type="match status" value="1"/>
</dbReference>
<keyword evidence="6" id="KW-0227">DNA damage</keyword>
<accession>A0A381NL18</accession>
<dbReference type="GO" id="GO:0046872">
    <property type="term" value="F:metal ion binding"/>
    <property type="evidence" value="ECO:0007669"/>
    <property type="project" value="UniProtKB-KW"/>
</dbReference>
<dbReference type="PANTHER" id="PTHR30194:SF3">
    <property type="entry name" value="CROSSOVER JUNCTION ENDODEOXYRIBONUCLEASE RUVC"/>
    <property type="match status" value="1"/>
</dbReference>
<dbReference type="PRINTS" id="PR00696">
    <property type="entry name" value="RSOLVASERUVC"/>
</dbReference>
<dbReference type="SUPFAM" id="SSF53098">
    <property type="entry name" value="Ribonuclease H-like"/>
    <property type="match status" value="1"/>
</dbReference>
<name>A0A381NL18_9ZZZZ</name>
<dbReference type="GO" id="GO:0003677">
    <property type="term" value="F:DNA binding"/>
    <property type="evidence" value="ECO:0007669"/>
    <property type="project" value="UniProtKB-KW"/>
</dbReference>
<sequence length="186" mass="20693">MMMMLKVSIPILISAKTLWQNLVETLRILGIDPGSRKTGYGLIENTGNRTRHLASGCIRLNAKHPLSDRLSMLSKELEQLIEEFRPDCGAVEKVFFAKNAQSALTLGHARGVILLKFSERHLPIHEYQTLKVKQTVVGVGRADKDQVQHMVKILLNLQNSLQEDEADALAVAITHAHLGLSLKQSL</sequence>
<reference evidence="12" key="1">
    <citation type="submission" date="2018-05" db="EMBL/GenBank/DDBJ databases">
        <authorList>
            <person name="Lanie J.A."/>
            <person name="Ng W.-L."/>
            <person name="Kazmierczak K.M."/>
            <person name="Andrzejewski T.M."/>
            <person name="Davidsen T.M."/>
            <person name="Wayne K.J."/>
            <person name="Tettelin H."/>
            <person name="Glass J.I."/>
            <person name="Rusch D."/>
            <person name="Podicherti R."/>
            <person name="Tsui H.-C.T."/>
            <person name="Winkler M.E."/>
        </authorList>
    </citation>
    <scope>NUCLEOTIDE SEQUENCE</scope>
</reference>
<keyword evidence="11" id="KW-0234">DNA repair</keyword>
<evidence type="ECO:0000313" key="12">
    <source>
        <dbReference type="EMBL" id="SUZ55265.1"/>
    </source>
</evidence>
<dbReference type="InterPro" id="IPR020563">
    <property type="entry name" value="X-over_junc_endoDNase_Mg_BS"/>
</dbReference>
<evidence type="ECO:0000256" key="10">
    <source>
        <dbReference type="ARBA" id="ARBA00023172"/>
    </source>
</evidence>
<organism evidence="12">
    <name type="scientific">marine metagenome</name>
    <dbReference type="NCBI Taxonomy" id="408172"/>
    <lineage>
        <taxon>unclassified sequences</taxon>
        <taxon>metagenomes</taxon>
        <taxon>ecological metagenomes</taxon>
    </lineage>
</organism>
<evidence type="ECO:0000256" key="2">
    <source>
        <dbReference type="ARBA" id="ARBA00022490"/>
    </source>
</evidence>
<dbReference type="HAMAP" id="MF_00034">
    <property type="entry name" value="RuvC"/>
    <property type="match status" value="1"/>
</dbReference>
<evidence type="ECO:0000256" key="5">
    <source>
        <dbReference type="ARBA" id="ARBA00022759"/>
    </source>
</evidence>
<protein>
    <submittedName>
        <fullName evidence="12">Uncharacterized protein</fullName>
    </submittedName>
</protein>
<keyword evidence="10" id="KW-0233">DNA recombination</keyword>
<evidence type="ECO:0000256" key="8">
    <source>
        <dbReference type="ARBA" id="ARBA00022842"/>
    </source>
</evidence>
<dbReference type="GO" id="GO:0006281">
    <property type="term" value="P:DNA repair"/>
    <property type="evidence" value="ECO:0007669"/>
    <property type="project" value="UniProtKB-KW"/>
</dbReference>
<dbReference type="NCBIfam" id="NF000711">
    <property type="entry name" value="PRK00039.2-1"/>
    <property type="match status" value="1"/>
</dbReference>
<dbReference type="Pfam" id="PF02075">
    <property type="entry name" value="RuvC"/>
    <property type="match status" value="1"/>
</dbReference>
<gene>
    <name evidence="12" type="ORF">METZ01_LOCUS8119</name>
</gene>
<evidence type="ECO:0000256" key="11">
    <source>
        <dbReference type="ARBA" id="ARBA00023204"/>
    </source>
</evidence>
<dbReference type="InterPro" id="IPR002176">
    <property type="entry name" value="X-over_junc_endoDNase_RuvC"/>
</dbReference>
<evidence type="ECO:0000256" key="4">
    <source>
        <dbReference type="ARBA" id="ARBA00022723"/>
    </source>
</evidence>
<dbReference type="GO" id="GO:0008821">
    <property type="term" value="F:crossover junction DNA endonuclease activity"/>
    <property type="evidence" value="ECO:0007669"/>
    <property type="project" value="InterPro"/>
</dbReference>
<dbReference type="PROSITE" id="PS01321">
    <property type="entry name" value="RUVC"/>
    <property type="match status" value="1"/>
</dbReference>
<dbReference type="GO" id="GO:0006310">
    <property type="term" value="P:DNA recombination"/>
    <property type="evidence" value="ECO:0007669"/>
    <property type="project" value="UniProtKB-KW"/>
</dbReference>
<evidence type="ECO:0000256" key="9">
    <source>
        <dbReference type="ARBA" id="ARBA00023125"/>
    </source>
</evidence>